<dbReference type="PROSITE" id="PS51257">
    <property type="entry name" value="PROKAR_LIPOPROTEIN"/>
    <property type="match status" value="1"/>
</dbReference>
<accession>A0ABP7MU04</accession>
<dbReference type="RefSeq" id="WP_345111746.1">
    <property type="nucleotide sequence ID" value="NZ_BAABDH010000021.1"/>
</dbReference>
<evidence type="ECO:0000259" key="2">
    <source>
        <dbReference type="PROSITE" id="PS51465"/>
    </source>
</evidence>
<gene>
    <name evidence="3" type="ORF">GCM10022406_13060</name>
</gene>
<evidence type="ECO:0000313" key="4">
    <source>
        <dbReference type="Proteomes" id="UP001499909"/>
    </source>
</evidence>
<keyword evidence="1" id="KW-0732">Signal</keyword>
<evidence type="ECO:0000313" key="3">
    <source>
        <dbReference type="EMBL" id="GAA3928932.1"/>
    </source>
</evidence>
<dbReference type="InterPro" id="IPR002350">
    <property type="entry name" value="Kazal_dom"/>
</dbReference>
<sequence>MKPLFLFSLLLLTGACAKETPTPTAINTRTSTNVRVDDTYCPDVYDPVCSNGVTYPNGCYARKAGVKTYTRGACGGDI</sequence>
<feature type="domain" description="Kazal-like" evidence="2">
    <location>
        <begin position="31"/>
        <end position="76"/>
    </location>
</feature>
<comment type="caution">
    <text evidence="3">The sequence shown here is derived from an EMBL/GenBank/DDBJ whole genome shotgun (WGS) entry which is preliminary data.</text>
</comment>
<dbReference type="CDD" id="cd00104">
    <property type="entry name" value="KAZAL_FS"/>
    <property type="match status" value="1"/>
</dbReference>
<evidence type="ECO:0000256" key="1">
    <source>
        <dbReference type="SAM" id="SignalP"/>
    </source>
</evidence>
<name>A0ABP7MU04_9BACT</name>
<keyword evidence="4" id="KW-1185">Reference proteome</keyword>
<dbReference type="InterPro" id="IPR036058">
    <property type="entry name" value="Kazal_dom_sf"/>
</dbReference>
<dbReference type="PROSITE" id="PS51465">
    <property type="entry name" value="KAZAL_2"/>
    <property type="match status" value="1"/>
</dbReference>
<protein>
    <recommendedName>
        <fullName evidence="2">Kazal-like domain-containing protein</fullName>
    </recommendedName>
</protein>
<feature type="chain" id="PRO_5045670982" description="Kazal-like domain-containing protein" evidence="1">
    <location>
        <begin position="18"/>
        <end position="78"/>
    </location>
</feature>
<dbReference type="SUPFAM" id="SSF100895">
    <property type="entry name" value="Kazal-type serine protease inhibitors"/>
    <property type="match status" value="1"/>
</dbReference>
<dbReference type="Proteomes" id="UP001499909">
    <property type="component" value="Unassembled WGS sequence"/>
</dbReference>
<dbReference type="EMBL" id="BAABDH010000021">
    <property type="protein sequence ID" value="GAA3928932.1"/>
    <property type="molecule type" value="Genomic_DNA"/>
</dbReference>
<feature type="signal peptide" evidence="1">
    <location>
        <begin position="1"/>
        <end position="17"/>
    </location>
</feature>
<organism evidence="3 4">
    <name type="scientific">Hymenobacter algoricola</name>
    <dbReference type="NCBI Taxonomy" id="486267"/>
    <lineage>
        <taxon>Bacteria</taxon>
        <taxon>Pseudomonadati</taxon>
        <taxon>Bacteroidota</taxon>
        <taxon>Cytophagia</taxon>
        <taxon>Cytophagales</taxon>
        <taxon>Hymenobacteraceae</taxon>
        <taxon>Hymenobacter</taxon>
    </lineage>
</organism>
<proteinExistence type="predicted"/>
<reference evidence="4" key="1">
    <citation type="journal article" date="2019" name="Int. J. Syst. Evol. Microbiol.">
        <title>The Global Catalogue of Microorganisms (GCM) 10K type strain sequencing project: providing services to taxonomists for standard genome sequencing and annotation.</title>
        <authorList>
            <consortium name="The Broad Institute Genomics Platform"/>
            <consortium name="The Broad Institute Genome Sequencing Center for Infectious Disease"/>
            <person name="Wu L."/>
            <person name="Ma J."/>
        </authorList>
    </citation>
    <scope>NUCLEOTIDE SEQUENCE [LARGE SCALE GENOMIC DNA]</scope>
    <source>
        <strain evidence="4">JCM 17214</strain>
    </source>
</reference>
<dbReference type="Gene3D" id="3.30.60.30">
    <property type="match status" value="1"/>
</dbReference>